<dbReference type="Proteomes" id="UP000183200">
    <property type="component" value="Unassembled WGS sequence"/>
</dbReference>
<accession>A0A1G9LAR2</accession>
<dbReference type="PANTHER" id="PTHR41317:SF1">
    <property type="entry name" value="PD-(D_E)XK NUCLEASE FAMILY TRANSPOSASE"/>
    <property type="match status" value="1"/>
</dbReference>
<dbReference type="Pfam" id="PF12784">
    <property type="entry name" value="PDDEXK_2"/>
    <property type="match status" value="1"/>
</dbReference>
<evidence type="ECO:0008006" key="3">
    <source>
        <dbReference type="Google" id="ProtNLM"/>
    </source>
</evidence>
<gene>
    <name evidence="1" type="ORF">SAMN05421820_101825</name>
</gene>
<organism evidence="1 2">
    <name type="scientific">Pedobacter steynii</name>
    <dbReference type="NCBI Taxonomy" id="430522"/>
    <lineage>
        <taxon>Bacteria</taxon>
        <taxon>Pseudomonadati</taxon>
        <taxon>Bacteroidota</taxon>
        <taxon>Sphingobacteriia</taxon>
        <taxon>Sphingobacteriales</taxon>
        <taxon>Sphingobacteriaceae</taxon>
        <taxon>Pedobacter</taxon>
    </lineage>
</organism>
<dbReference type="AlphaFoldDB" id="A0A1G9LAR2"/>
<dbReference type="RefSeq" id="WP_074604814.1">
    <property type="nucleotide sequence ID" value="NZ_FNGY01000001.1"/>
</dbReference>
<evidence type="ECO:0000313" key="1">
    <source>
        <dbReference type="EMBL" id="SDL58843.1"/>
    </source>
</evidence>
<dbReference type="PANTHER" id="PTHR41317">
    <property type="entry name" value="PD-(D_E)XK NUCLEASE FAMILY TRANSPOSASE"/>
    <property type="match status" value="1"/>
</dbReference>
<dbReference type="EMBL" id="FNGY01000001">
    <property type="protein sequence ID" value="SDL58843.1"/>
    <property type="molecule type" value="Genomic_DNA"/>
</dbReference>
<dbReference type="OrthoDB" id="9803508at2"/>
<sequence>MKHPVITPGAISPFIDPLTDFGFKHLLGSEPNKEIMIAFLNAIFAGKKEIVDLVFSPTEYAGSTDGYRKVFFDLMCTGKDGDQFVIEMQRREQEYFHDRCIYYLSRLISGQLPKGASNWDIEQLKEVYLIAILEFKFKNNDDDRYLHDIALMNKDTGKVFYDRLGFKFLELPNFDKEVHELKSDLDKWFYILKNMSQMEKIPVYLNEGIFEKLFKIAEVSKLTEEQRKIYESNLKAKRDYENTIAFARKEEGAKARELGREEGIELGREEGIELGREEGIELGQLKEKLATALELKETGWPVDQISKITKLSIEEIEKL</sequence>
<evidence type="ECO:0000313" key="2">
    <source>
        <dbReference type="Proteomes" id="UP000183200"/>
    </source>
</evidence>
<proteinExistence type="predicted"/>
<name>A0A1G9LAR2_9SPHI</name>
<reference evidence="2" key="1">
    <citation type="submission" date="2016-10" db="EMBL/GenBank/DDBJ databases">
        <authorList>
            <person name="Varghese N."/>
            <person name="Submissions S."/>
        </authorList>
    </citation>
    <scope>NUCLEOTIDE SEQUENCE [LARGE SCALE GENOMIC DNA]</scope>
    <source>
        <strain evidence="2">DSM 19110</strain>
    </source>
</reference>
<dbReference type="NCBIfam" id="TIGR01784">
    <property type="entry name" value="T_den_put_tspse"/>
    <property type="match status" value="1"/>
</dbReference>
<protein>
    <recommendedName>
        <fullName evidence="3">Transposase</fullName>
    </recommendedName>
</protein>
<keyword evidence="2" id="KW-1185">Reference proteome</keyword>
<dbReference type="InterPro" id="IPR010106">
    <property type="entry name" value="RpnA"/>
</dbReference>